<dbReference type="GO" id="GO:0031588">
    <property type="term" value="C:nucleotide-activated protein kinase complex"/>
    <property type="evidence" value="ECO:0007669"/>
    <property type="project" value="TreeGrafter"/>
</dbReference>
<evidence type="ECO:0000256" key="2">
    <source>
        <dbReference type="ARBA" id="ARBA00022737"/>
    </source>
</evidence>
<protein>
    <submittedName>
        <fullName evidence="6">5'-AMP-activated protein kinase subunit gamma</fullName>
    </submittedName>
</protein>
<evidence type="ECO:0000313" key="6">
    <source>
        <dbReference type="EMBL" id="OMJ11959.1"/>
    </source>
</evidence>
<proteinExistence type="inferred from homology"/>
<name>A0A1R1XBE9_9FUNG</name>
<accession>A0A1R1XBE9</accession>
<dbReference type="EMBL" id="LSSN01003631">
    <property type="protein sequence ID" value="OMJ13105.1"/>
    <property type="molecule type" value="Genomic_DNA"/>
</dbReference>
<evidence type="ECO:0000256" key="3">
    <source>
        <dbReference type="ARBA" id="ARBA00023122"/>
    </source>
</evidence>
<evidence type="ECO:0000259" key="5">
    <source>
        <dbReference type="PROSITE" id="PS51371"/>
    </source>
</evidence>
<organism evidence="6 8">
    <name type="scientific">Smittium culicis</name>
    <dbReference type="NCBI Taxonomy" id="133412"/>
    <lineage>
        <taxon>Eukaryota</taxon>
        <taxon>Fungi</taxon>
        <taxon>Fungi incertae sedis</taxon>
        <taxon>Zoopagomycota</taxon>
        <taxon>Kickxellomycotina</taxon>
        <taxon>Harpellomycetes</taxon>
        <taxon>Harpellales</taxon>
        <taxon>Legeriomycetaceae</taxon>
        <taxon>Smittium</taxon>
    </lineage>
</organism>
<dbReference type="PANTHER" id="PTHR13780">
    <property type="entry name" value="AMP-ACTIVATED PROTEIN KINASE, GAMMA REGULATORY SUBUNIT"/>
    <property type="match status" value="1"/>
</dbReference>
<keyword evidence="6" id="KW-0418">Kinase</keyword>
<comment type="similarity">
    <text evidence="1">Belongs to the 5'-AMP-activated protein kinase gamma subunit family.</text>
</comment>
<feature type="domain" description="CBS" evidence="5">
    <location>
        <begin position="107"/>
        <end position="165"/>
    </location>
</feature>
<dbReference type="GO" id="GO:0016301">
    <property type="term" value="F:kinase activity"/>
    <property type="evidence" value="ECO:0007669"/>
    <property type="project" value="UniProtKB-KW"/>
</dbReference>
<dbReference type="SMART" id="SM00116">
    <property type="entry name" value="CBS"/>
    <property type="match status" value="1"/>
</dbReference>
<dbReference type="SUPFAM" id="SSF54631">
    <property type="entry name" value="CBS-domain pair"/>
    <property type="match status" value="2"/>
</dbReference>
<dbReference type="GO" id="GO:0005737">
    <property type="term" value="C:cytoplasm"/>
    <property type="evidence" value="ECO:0007669"/>
    <property type="project" value="TreeGrafter"/>
</dbReference>
<dbReference type="Pfam" id="PF00571">
    <property type="entry name" value="CBS"/>
    <property type="match status" value="1"/>
</dbReference>
<keyword evidence="8" id="KW-1185">Reference proteome</keyword>
<evidence type="ECO:0000313" key="8">
    <source>
        <dbReference type="Proteomes" id="UP000187283"/>
    </source>
</evidence>
<dbReference type="Gene3D" id="3.10.580.10">
    <property type="entry name" value="CBS-domain"/>
    <property type="match status" value="2"/>
</dbReference>
<keyword evidence="2" id="KW-0677">Repeat</keyword>
<dbReference type="OrthoDB" id="286637at2759"/>
<dbReference type="Proteomes" id="UP000187283">
    <property type="component" value="Unassembled WGS sequence"/>
</dbReference>
<keyword evidence="6" id="KW-0808">Transferase</keyword>
<evidence type="ECO:0000256" key="4">
    <source>
        <dbReference type="PROSITE-ProRule" id="PRU00703"/>
    </source>
</evidence>
<sequence>MAILIQNEEDVAALWDSKRQKFYGLVSSNNLVNIIQYYYINFSLAEAIDDINSIKLSGYIVLVDTDPISKTDVLASTLSTYQIIQFISSNITEKDIFKSHTLFELGIGTYQKIVTVTMGTKVFDVVSLFIENDISVVPVLDSDGTLINAFDRSDMNVNIYYLVKILPFFKNIFS</sequence>
<evidence type="ECO:0000256" key="1">
    <source>
        <dbReference type="ARBA" id="ARBA00006750"/>
    </source>
</evidence>
<dbReference type="GO" id="GO:0005634">
    <property type="term" value="C:nucleus"/>
    <property type="evidence" value="ECO:0007669"/>
    <property type="project" value="TreeGrafter"/>
</dbReference>
<gene>
    <name evidence="7" type="ORF">AYI70_g8707</name>
    <name evidence="6" type="ORF">AYI70_g9393</name>
</gene>
<dbReference type="PANTHER" id="PTHR13780:SF35">
    <property type="entry name" value="LD22662P"/>
    <property type="match status" value="1"/>
</dbReference>
<dbReference type="STRING" id="133412.A0A1R1XBE9"/>
<dbReference type="InterPro" id="IPR000644">
    <property type="entry name" value="CBS_dom"/>
</dbReference>
<dbReference type="GO" id="GO:0019887">
    <property type="term" value="F:protein kinase regulator activity"/>
    <property type="evidence" value="ECO:0007669"/>
    <property type="project" value="TreeGrafter"/>
</dbReference>
<dbReference type="PROSITE" id="PS51371">
    <property type="entry name" value="CBS"/>
    <property type="match status" value="1"/>
</dbReference>
<reference evidence="6 8" key="1">
    <citation type="submission" date="2017-01" db="EMBL/GenBank/DDBJ databases">
        <authorList>
            <person name="Mah S.A."/>
            <person name="Swanson W.J."/>
            <person name="Moy G.W."/>
            <person name="Vacquier V.D."/>
        </authorList>
    </citation>
    <scope>NUCLEOTIDE SEQUENCE [LARGE SCALE GENOMIC DNA]</scope>
    <source>
        <strain evidence="6 8">GSMNP</strain>
    </source>
</reference>
<evidence type="ECO:0000313" key="7">
    <source>
        <dbReference type="EMBL" id="OMJ13105.1"/>
    </source>
</evidence>
<dbReference type="InterPro" id="IPR046342">
    <property type="entry name" value="CBS_dom_sf"/>
</dbReference>
<dbReference type="InterPro" id="IPR050511">
    <property type="entry name" value="AMPK_gamma/SDS23_families"/>
</dbReference>
<dbReference type="EMBL" id="LSSN01004198">
    <property type="protein sequence ID" value="OMJ11959.1"/>
    <property type="molecule type" value="Genomic_DNA"/>
</dbReference>
<comment type="caution">
    <text evidence="6">The sequence shown here is derived from an EMBL/GenBank/DDBJ whole genome shotgun (WGS) entry which is preliminary data.</text>
</comment>
<dbReference type="GO" id="GO:0016208">
    <property type="term" value="F:AMP binding"/>
    <property type="evidence" value="ECO:0007669"/>
    <property type="project" value="TreeGrafter"/>
</dbReference>
<keyword evidence="3 4" id="KW-0129">CBS domain</keyword>
<dbReference type="AlphaFoldDB" id="A0A1R1XBE9"/>
<dbReference type="GO" id="GO:0019901">
    <property type="term" value="F:protein kinase binding"/>
    <property type="evidence" value="ECO:0007669"/>
    <property type="project" value="TreeGrafter"/>
</dbReference>